<keyword evidence="3" id="KW-1185">Reference proteome</keyword>
<feature type="compositionally biased region" description="Polar residues" evidence="1">
    <location>
        <begin position="200"/>
        <end position="210"/>
    </location>
</feature>
<dbReference type="AlphaFoldDB" id="A0A165BFR2"/>
<dbReference type="Proteomes" id="UP000076871">
    <property type="component" value="Unassembled WGS sequence"/>
</dbReference>
<feature type="compositionally biased region" description="Basic and acidic residues" evidence="1">
    <location>
        <begin position="216"/>
        <end position="230"/>
    </location>
</feature>
<dbReference type="EMBL" id="KV427673">
    <property type="protein sequence ID" value="KZT00962.1"/>
    <property type="molecule type" value="Genomic_DNA"/>
</dbReference>
<accession>A0A165BFR2</accession>
<evidence type="ECO:0000313" key="3">
    <source>
        <dbReference type="Proteomes" id="UP000076871"/>
    </source>
</evidence>
<feature type="region of interest" description="Disordered" evidence="1">
    <location>
        <begin position="182"/>
        <end position="230"/>
    </location>
</feature>
<protein>
    <submittedName>
        <fullName evidence="2">Uncharacterized protein</fullName>
    </submittedName>
</protein>
<organism evidence="2 3">
    <name type="scientific">Laetiporus sulphureus 93-53</name>
    <dbReference type="NCBI Taxonomy" id="1314785"/>
    <lineage>
        <taxon>Eukaryota</taxon>
        <taxon>Fungi</taxon>
        <taxon>Dikarya</taxon>
        <taxon>Basidiomycota</taxon>
        <taxon>Agaricomycotina</taxon>
        <taxon>Agaricomycetes</taxon>
        <taxon>Polyporales</taxon>
        <taxon>Laetiporus</taxon>
    </lineage>
</organism>
<evidence type="ECO:0000313" key="2">
    <source>
        <dbReference type="EMBL" id="KZT00962.1"/>
    </source>
</evidence>
<dbReference type="GeneID" id="63830422"/>
<dbReference type="InParanoid" id="A0A165BFR2"/>
<name>A0A165BFR2_9APHY</name>
<proteinExistence type="predicted"/>
<gene>
    <name evidence="2" type="ORF">LAESUDRAFT_764179</name>
</gene>
<sequence length="230" mass="24695">MSSSSTQPAPTTDVEMEATTVECAPLRESPLASKSNVEPLPVSAPPGTAFLKDLLTNLENILQRPLYMVKLAKDSVIAKDLSEGIIDIIDALTDIFADVQNRLLNNEEVMHSRVSKGASAIFTTVIRQCTGDMDPLGASTHTNPAPEHIQSAIAKGIEADIRVVTVTIDARLSAIEATLARSRPLPVSPGPPAGPRKQTTKSFSDATRTASVMKRSLLERSEPRVLSHTY</sequence>
<reference evidence="2 3" key="1">
    <citation type="journal article" date="2016" name="Mol. Biol. Evol.">
        <title>Comparative Genomics of Early-Diverging Mushroom-Forming Fungi Provides Insights into the Origins of Lignocellulose Decay Capabilities.</title>
        <authorList>
            <person name="Nagy L.G."/>
            <person name="Riley R."/>
            <person name="Tritt A."/>
            <person name="Adam C."/>
            <person name="Daum C."/>
            <person name="Floudas D."/>
            <person name="Sun H."/>
            <person name="Yadav J.S."/>
            <person name="Pangilinan J."/>
            <person name="Larsson K.H."/>
            <person name="Matsuura K."/>
            <person name="Barry K."/>
            <person name="Labutti K."/>
            <person name="Kuo R."/>
            <person name="Ohm R.A."/>
            <person name="Bhattacharya S.S."/>
            <person name="Shirouzu T."/>
            <person name="Yoshinaga Y."/>
            <person name="Martin F.M."/>
            <person name="Grigoriev I.V."/>
            <person name="Hibbett D.S."/>
        </authorList>
    </citation>
    <scope>NUCLEOTIDE SEQUENCE [LARGE SCALE GENOMIC DNA]</scope>
    <source>
        <strain evidence="2 3">93-53</strain>
    </source>
</reference>
<evidence type="ECO:0000256" key="1">
    <source>
        <dbReference type="SAM" id="MobiDB-lite"/>
    </source>
</evidence>
<dbReference type="RefSeq" id="XP_040758702.1">
    <property type="nucleotide sequence ID" value="XM_040913394.1"/>
</dbReference>